<dbReference type="EMBL" id="JABFTP020000165">
    <property type="protein sequence ID" value="KAL3285386.1"/>
    <property type="molecule type" value="Genomic_DNA"/>
</dbReference>
<comment type="similarity">
    <text evidence="2">Belongs to the sulfotransferase 3 family.</text>
</comment>
<dbReference type="InterPro" id="IPR005331">
    <property type="entry name" value="Sulfotransferase"/>
</dbReference>
<comment type="caution">
    <text evidence="10">The sequence shown here is derived from an EMBL/GenBank/DDBJ whole genome shotgun (WGS) entry which is preliminary data.</text>
</comment>
<dbReference type="InterPro" id="IPR007734">
    <property type="entry name" value="Heparan_SO4_2-O-STrfase"/>
</dbReference>
<keyword evidence="5" id="KW-0735">Signal-anchor</keyword>
<proteinExistence type="inferred from homology"/>
<evidence type="ECO:0000256" key="4">
    <source>
        <dbReference type="ARBA" id="ARBA00022692"/>
    </source>
</evidence>
<evidence type="ECO:0000256" key="3">
    <source>
        <dbReference type="ARBA" id="ARBA00022679"/>
    </source>
</evidence>
<accession>A0ABD2P3W7</accession>
<evidence type="ECO:0000256" key="9">
    <source>
        <dbReference type="ARBA" id="ARBA00023180"/>
    </source>
</evidence>
<keyword evidence="3" id="KW-0808">Transferase</keyword>
<dbReference type="Gene3D" id="3.40.50.300">
    <property type="entry name" value="P-loop containing nucleotide triphosphate hydrolases"/>
    <property type="match status" value="1"/>
</dbReference>
<keyword evidence="11" id="KW-1185">Reference proteome</keyword>
<dbReference type="SUPFAM" id="SSF52540">
    <property type="entry name" value="P-loop containing nucleoside triphosphate hydrolases"/>
    <property type="match status" value="1"/>
</dbReference>
<dbReference type="PANTHER" id="PTHR12129">
    <property type="entry name" value="HEPARAN SULFATE 2-O-SULFOTRANSFERASE"/>
    <property type="match status" value="1"/>
</dbReference>
<dbReference type="Pfam" id="PF03567">
    <property type="entry name" value="Sulfotransfer_2"/>
    <property type="match status" value="1"/>
</dbReference>
<dbReference type="GO" id="GO:0016740">
    <property type="term" value="F:transferase activity"/>
    <property type="evidence" value="ECO:0007669"/>
    <property type="project" value="UniProtKB-KW"/>
</dbReference>
<keyword evidence="7" id="KW-0333">Golgi apparatus</keyword>
<evidence type="ECO:0000256" key="7">
    <source>
        <dbReference type="ARBA" id="ARBA00023034"/>
    </source>
</evidence>
<protein>
    <recommendedName>
        <fullName evidence="12">Heparan sulfate 2-O-sulfotransferase pipe</fullName>
    </recommendedName>
</protein>
<evidence type="ECO:0008006" key="12">
    <source>
        <dbReference type="Google" id="ProtNLM"/>
    </source>
</evidence>
<sequence length="405" mass="47669">MSLFFQDRPEEEPKFQTKPSLELQQKITAYKLLLSVYRKLRTSDLIALMAISTTLFLFLHTRDLNTKLKEMEVKLQPEDEILTNHLSETGNYQPESHGVRAMMKLLQSTGEMTNLEPIRLNNTRKAQQNIIFFNRVPKVGSQTLMELLRRLSMKNNFGFHQDAVQRVETIRLPPDDQADLSALVSSYEPPGVFIKHVVFTNLSEYGYPEPIYINMVRDPVERVISWYYYVRAPWYFVERKIMFPDLPLPNPKWLKKDFEECVLSGDRECTYEAGELRDVSDHRRQSMFFCGHHRDCLPFNSEGALEKAKRAVEQHYAVVGVLEDLNTTLTVFENYIPRFFKGAGNIYWNEISRYNPINKNSFKPPVSEKVKDIVRRNFTKEIEFFQFCKQRLNKQYLALKLHNKK</sequence>
<evidence type="ECO:0000313" key="10">
    <source>
        <dbReference type="EMBL" id="KAL3285386.1"/>
    </source>
</evidence>
<keyword evidence="6" id="KW-1133">Transmembrane helix</keyword>
<keyword evidence="8" id="KW-0472">Membrane</keyword>
<keyword evidence="9" id="KW-0325">Glycoprotein</keyword>
<dbReference type="PANTHER" id="PTHR12129:SF20">
    <property type="entry name" value="HEPARAN SULFATE 2-O-SULFOTRANSFERASE PIPE"/>
    <property type="match status" value="1"/>
</dbReference>
<name>A0ABD2P3W7_9CUCU</name>
<dbReference type="GO" id="GO:0000139">
    <property type="term" value="C:Golgi membrane"/>
    <property type="evidence" value="ECO:0007669"/>
    <property type="project" value="UniProtKB-SubCell"/>
</dbReference>
<dbReference type="FunFam" id="3.40.50.300:FF:001863">
    <property type="entry name" value="Heparan sulfate 2-o-sulfotransferase"/>
    <property type="match status" value="1"/>
</dbReference>
<organism evidence="10 11">
    <name type="scientific">Cryptolaemus montrouzieri</name>
    <dbReference type="NCBI Taxonomy" id="559131"/>
    <lineage>
        <taxon>Eukaryota</taxon>
        <taxon>Metazoa</taxon>
        <taxon>Ecdysozoa</taxon>
        <taxon>Arthropoda</taxon>
        <taxon>Hexapoda</taxon>
        <taxon>Insecta</taxon>
        <taxon>Pterygota</taxon>
        <taxon>Neoptera</taxon>
        <taxon>Endopterygota</taxon>
        <taxon>Coleoptera</taxon>
        <taxon>Polyphaga</taxon>
        <taxon>Cucujiformia</taxon>
        <taxon>Coccinelloidea</taxon>
        <taxon>Coccinellidae</taxon>
        <taxon>Scymninae</taxon>
        <taxon>Scymnini</taxon>
        <taxon>Cryptolaemus</taxon>
    </lineage>
</organism>
<evidence type="ECO:0000256" key="8">
    <source>
        <dbReference type="ARBA" id="ARBA00023136"/>
    </source>
</evidence>
<comment type="subcellular location">
    <subcellularLocation>
        <location evidence="1">Golgi apparatus membrane</location>
        <topology evidence="1">Single-pass type II membrane protein</topology>
    </subcellularLocation>
</comment>
<evidence type="ECO:0000256" key="6">
    <source>
        <dbReference type="ARBA" id="ARBA00022989"/>
    </source>
</evidence>
<dbReference type="AlphaFoldDB" id="A0ABD2P3W7"/>
<dbReference type="InterPro" id="IPR027417">
    <property type="entry name" value="P-loop_NTPase"/>
</dbReference>
<evidence type="ECO:0000256" key="1">
    <source>
        <dbReference type="ARBA" id="ARBA00004323"/>
    </source>
</evidence>
<gene>
    <name evidence="10" type="ORF">HHI36_019492</name>
</gene>
<reference evidence="10 11" key="1">
    <citation type="journal article" date="2021" name="BMC Biol.">
        <title>Horizontally acquired antibacterial genes associated with adaptive radiation of ladybird beetles.</title>
        <authorList>
            <person name="Li H.S."/>
            <person name="Tang X.F."/>
            <person name="Huang Y.H."/>
            <person name="Xu Z.Y."/>
            <person name="Chen M.L."/>
            <person name="Du X.Y."/>
            <person name="Qiu B.Y."/>
            <person name="Chen P.T."/>
            <person name="Zhang W."/>
            <person name="Slipinski A."/>
            <person name="Escalona H.E."/>
            <person name="Waterhouse R.M."/>
            <person name="Zwick A."/>
            <person name="Pang H."/>
        </authorList>
    </citation>
    <scope>NUCLEOTIDE SEQUENCE [LARGE SCALE GENOMIC DNA]</scope>
    <source>
        <strain evidence="10">SYSU2018</strain>
    </source>
</reference>
<evidence type="ECO:0000256" key="2">
    <source>
        <dbReference type="ARBA" id="ARBA00010569"/>
    </source>
</evidence>
<dbReference type="Proteomes" id="UP001516400">
    <property type="component" value="Unassembled WGS sequence"/>
</dbReference>
<evidence type="ECO:0000313" key="11">
    <source>
        <dbReference type="Proteomes" id="UP001516400"/>
    </source>
</evidence>
<evidence type="ECO:0000256" key="5">
    <source>
        <dbReference type="ARBA" id="ARBA00022968"/>
    </source>
</evidence>
<keyword evidence="4" id="KW-0812">Transmembrane</keyword>